<dbReference type="OrthoDB" id="2507140at2759"/>
<feature type="chain" id="PRO_5040191665" evidence="2">
    <location>
        <begin position="18"/>
        <end position="165"/>
    </location>
</feature>
<feature type="compositionally biased region" description="Low complexity" evidence="1">
    <location>
        <begin position="126"/>
        <end position="138"/>
    </location>
</feature>
<comment type="caution">
    <text evidence="3">The sequence shown here is derived from an EMBL/GenBank/DDBJ whole genome shotgun (WGS) entry which is preliminary data.</text>
</comment>
<keyword evidence="2" id="KW-0732">Signal</keyword>
<keyword evidence="4" id="KW-1185">Reference proteome</keyword>
<evidence type="ECO:0000313" key="4">
    <source>
        <dbReference type="Proteomes" id="UP000770015"/>
    </source>
</evidence>
<accession>A0A9P8VGZ8</accession>
<evidence type="ECO:0000256" key="2">
    <source>
        <dbReference type="SAM" id="SignalP"/>
    </source>
</evidence>
<reference evidence="3" key="1">
    <citation type="journal article" date="2021" name="Nat. Commun.">
        <title>Genetic determinants of endophytism in the Arabidopsis root mycobiome.</title>
        <authorList>
            <person name="Mesny F."/>
            <person name="Miyauchi S."/>
            <person name="Thiergart T."/>
            <person name="Pickel B."/>
            <person name="Atanasova L."/>
            <person name="Karlsson M."/>
            <person name="Huettel B."/>
            <person name="Barry K.W."/>
            <person name="Haridas S."/>
            <person name="Chen C."/>
            <person name="Bauer D."/>
            <person name="Andreopoulos W."/>
            <person name="Pangilinan J."/>
            <person name="LaButti K."/>
            <person name="Riley R."/>
            <person name="Lipzen A."/>
            <person name="Clum A."/>
            <person name="Drula E."/>
            <person name="Henrissat B."/>
            <person name="Kohler A."/>
            <person name="Grigoriev I.V."/>
            <person name="Martin F.M."/>
            <person name="Hacquard S."/>
        </authorList>
    </citation>
    <scope>NUCLEOTIDE SEQUENCE</scope>
    <source>
        <strain evidence="3">MPI-SDFR-AT-0117</strain>
    </source>
</reference>
<dbReference type="AlphaFoldDB" id="A0A9P8VGZ8"/>
<sequence length="165" mass="16745">MKFTLPLALFAAVLVTAQDPDCEANYIVETCLSSENKKLEDCAVSEYDCLCRASEAVATCYNNCPKDPRAEIARSQISIHCANASIFGAAAKATQTAAAAASNTNNAAAETTAVSSATSTEEDESASSTDSAAESTSSPNSAVGQLARNTAGVLLVVAGAVAAIL</sequence>
<evidence type="ECO:0000256" key="1">
    <source>
        <dbReference type="SAM" id="MobiDB-lite"/>
    </source>
</evidence>
<dbReference type="EMBL" id="JAGSXJ010000006">
    <property type="protein sequence ID" value="KAH6690615.1"/>
    <property type="molecule type" value="Genomic_DNA"/>
</dbReference>
<feature type="region of interest" description="Disordered" evidence="1">
    <location>
        <begin position="112"/>
        <end position="142"/>
    </location>
</feature>
<dbReference type="Proteomes" id="UP000770015">
    <property type="component" value="Unassembled WGS sequence"/>
</dbReference>
<name>A0A9P8VGZ8_9PEZI</name>
<proteinExistence type="predicted"/>
<protein>
    <submittedName>
        <fullName evidence="3">Uncharacterized protein</fullName>
    </submittedName>
</protein>
<evidence type="ECO:0000313" key="3">
    <source>
        <dbReference type="EMBL" id="KAH6690615.1"/>
    </source>
</evidence>
<organism evidence="3 4">
    <name type="scientific">Plectosphaerella plurivora</name>
    <dbReference type="NCBI Taxonomy" id="936078"/>
    <lineage>
        <taxon>Eukaryota</taxon>
        <taxon>Fungi</taxon>
        <taxon>Dikarya</taxon>
        <taxon>Ascomycota</taxon>
        <taxon>Pezizomycotina</taxon>
        <taxon>Sordariomycetes</taxon>
        <taxon>Hypocreomycetidae</taxon>
        <taxon>Glomerellales</taxon>
        <taxon>Plectosphaerellaceae</taxon>
        <taxon>Plectosphaerella</taxon>
    </lineage>
</organism>
<gene>
    <name evidence="3" type="ORF">F5X68DRAFT_203361</name>
</gene>
<feature type="signal peptide" evidence="2">
    <location>
        <begin position="1"/>
        <end position="17"/>
    </location>
</feature>